<keyword evidence="9" id="KW-0489">Methyltransferase</keyword>
<evidence type="ECO:0000256" key="2">
    <source>
        <dbReference type="ARBA" id="ARBA00025783"/>
    </source>
</evidence>
<organism evidence="9 10">
    <name type="scientific">Glarea lozoyensis (strain ATCC 20868 / MF5171)</name>
    <dbReference type="NCBI Taxonomy" id="1116229"/>
    <lineage>
        <taxon>Eukaryota</taxon>
        <taxon>Fungi</taxon>
        <taxon>Dikarya</taxon>
        <taxon>Ascomycota</taxon>
        <taxon>Pezizomycotina</taxon>
        <taxon>Leotiomycetes</taxon>
        <taxon>Helotiales</taxon>
        <taxon>Helotiaceae</taxon>
        <taxon>Glarea</taxon>
    </lineage>
</organism>
<dbReference type="CDD" id="cd02440">
    <property type="entry name" value="AdoMet_MTases"/>
    <property type="match status" value="1"/>
</dbReference>
<evidence type="ECO:0000256" key="8">
    <source>
        <dbReference type="SAM" id="MobiDB-lite"/>
    </source>
</evidence>
<dbReference type="AlphaFoldDB" id="S3DC90"/>
<dbReference type="Proteomes" id="UP000016922">
    <property type="component" value="Unassembled WGS sequence"/>
</dbReference>
<gene>
    <name evidence="9" type="ORF">GLAREA_00786</name>
</gene>
<dbReference type="OrthoDB" id="194443at2759"/>
<dbReference type="Pfam" id="PF09445">
    <property type="entry name" value="Methyltransf_15"/>
    <property type="match status" value="1"/>
</dbReference>
<dbReference type="STRING" id="1116229.S3DC90"/>
<proteinExistence type="inferred from homology"/>
<reference evidence="9 10" key="1">
    <citation type="journal article" date="2013" name="BMC Genomics">
        <title>Genomics-driven discovery of the pneumocandin biosynthetic gene cluster in the fungus Glarea lozoyensis.</title>
        <authorList>
            <person name="Chen L."/>
            <person name="Yue Q."/>
            <person name="Zhang X."/>
            <person name="Xiang M."/>
            <person name="Wang C."/>
            <person name="Li S."/>
            <person name="Che Y."/>
            <person name="Ortiz-Lopez F.J."/>
            <person name="Bills G.F."/>
            <person name="Liu X."/>
            <person name="An Z."/>
        </authorList>
    </citation>
    <scope>NUCLEOTIDE SEQUENCE [LARGE SCALE GENOMIC DNA]</scope>
    <source>
        <strain evidence="10">ATCC 20868 / MF5171</strain>
    </source>
</reference>
<feature type="region of interest" description="Disordered" evidence="8">
    <location>
        <begin position="1"/>
        <end position="32"/>
    </location>
</feature>
<dbReference type="FunFam" id="3.40.50.150:FF:000270">
    <property type="entry name" value="RNA methylase family protein"/>
    <property type="match status" value="1"/>
</dbReference>
<dbReference type="InterPro" id="IPR029063">
    <property type="entry name" value="SAM-dependent_MTases_sf"/>
</dbReference>
<comment type="catalytic activity">
    <reaction evidence="6">
        <text>a 5'-end (N(7)-methyl 5'-triphosphoguanosine)-ribonucleoside in snRNA + S-adenosyl-L-methionine = a 5'-end (N(2),N(7)-dimethyl 5'-triphosphoguanosine)-ribonucleoside in snRNA + S-adenosyl-L-homocysteine + H(+)</text>
        <dbReference type="Rhea" id="RHEA:78471"/>
        <dbReference type="Rhea" id="RHEA-COMP:19085"/>
        <dbReference type="Rhea" id="RHEA-COMP:19087"/>
        <dbReference type="ChEBI" id="CHEBI:15378"/>
        <dbReference type="ChEBI" id="CHEBI:57856"/>
        <dbReference type="ChEBI" id="CHEBI:59789"/>
        <dbReference type="ChEBI" id="CHEBI:156461"/>
        <dbReference type="ChEBI" id="CHEBI:172880"/>
    </reaction>
    <physiologicalReaction direction="left-to-right" evidence="6">
        <dbReference type="Rhea" id="RHEA:78472"/>
    </physiologicalReaction>
</comment>
<dbReference type="HOGENOM" id="CLU_029658_0_1_1"/>
<evidence type="ECO:0000256" key="7">
    <source>
        <dbReference type="ARBA" id="ARBA00049790"/>
    </source>
</evidence>
<name>S3DC90_GLAL2</name>
<feature type="compositionally biased region" description="Basic residues" evidence="8">
    <location>
        <begin position="1"/>
        <end position="11"/>
    </location>
</feature>
<dbReference type="eggNOG" id="KOG2730">
    <property type="taxonomic scope" value="Eukaryota"/>
</dbReference>
<dbReference type="Gene3D" id="3.40.50.150">
    <property type="entry name" value="Vaccinia Virus protein VP39"/>
    <property type="match status" value="1"/>
</dbReference>
<dbReference type="SUPFAM" id="SSF53335">
    <property type="entry name" value="S-adenosyl-L-methionine-dependent methyltransferases"/>
    <property type="match status" value="1"/>
</dbReference>
<dbReference type="PANTHER" id="PTHR14741">
    <property type="entry name" value="S-ADENOSYLMETHIONINE-DEPENDENT METHYLTRANSFERASE RELATED"/>
    <property type="match status" value="1"/>
</dbReference>
<evidence type="ECO:0000256" key="1">
    <source>
        <dbReference type="ARBA" id="ARBA00018517"/>
    </source>
</evidence>
<dbReference type="GO" id="GO:0071164">
    <property type="term" value="F:RNA cap trimethylguanosine synthase activity"/>
    <property type="evidence" value="ECO:0007669"/>
    <property type="project" value="TreeGrafter"/>
</dbReference>
<dbReference type="PANTHER" id="PTHR14741:SF32">
    <property type="entry name" value="TRIMETHYLGUANOSINE SYNTHASE"/>
    <property type="match status" value="1"/>
</dbReference>
<sequence length="268" mass="29715">MAKKKSGKRKRAQEEDIALDYDDNKSNQPGATANTTFLPLTGQCHHYRKVGEVPFDIQKYWHQRHSIFSEYDAGIQMTDDAWFGVTPEPVANQIATDLSLRAPDEKTTIIDIFAGAGGNAIAFALSERWTNIIAIEKDASTLACAQHNAAIYGVSEFITWVNADCFSYLSENRSTIDASSTVIFASPPWGGVTYSNTEIFDLSTMHPYSIQEIHKACTDMYSVLYLPRHSDLRQVAKLAPKDKKIDIVQYCMKGASKALVAYVPASST</sequence>
<evidence type="ECO:0000313" key="10">
    <source>
        <dbReference type="Proteomes" id="UP000016922"/>
    </source>
</evidence>
<keyword evidence="9" id="KW-0808">Transferase</keyword>
<comment type="catalytic activity">
    <reaction evidence="3">
        <text>a 5'-end (N(2),N(7)-dimethyl 5'-triphosphoguanosine)-ribonucleoside in snoRNA + S-adenosyl-L-methionine = a 5'-end (N(2),N(2),N(7)-trimethyl 5'-triphosphoguanosine)-ribonucleoside in snoRNA + S-adenosyl-L-homocysteine + H(+)</text>
        <dbReference type="Rhea" id="RHEA:78507"/>
        <dbReference type="Rhea" id="RHEA-COMP:19088"/>
        <dbReference type="Rhea" id="RHEA-COMP:19090"/>
        <dbReference type="ChEBI" id="CHEBI:15378"/>
        <dbReference type="ChEBI" id="CHEBI:57856"/>
        <dbReference type="ChEBI" id="CHEBI:59789"/>
        <dbReference type="ChEBI" id="CHEBI:167623"/>
        <dbReference type="ChEBI" id="CHEBI:172880"/>
    </reaction>
    <physiologicalReaction direction="left-to-right" evidence="3">
        <dbReference type="Rhea" id="RHEA:78508"/>
    </physiologicalReaction>
</comment>
<dbReference type="RefSeq" id="XP_008083735.1">
    <property type="nucleotide sequence ID" value="XM_008085544.1"/>
</dbReference>
<dbReference type="InterPro" id="IPR019012">
    <property type="entry name" value="RNA_cap_Gua-N2-MeTrfase"/>
</dbReference>
<evidence type="ECO:0000256" key="5">
    <source>
        <dbReference type="ARBA" id="ARBA00048763"/>
    </source>
</evidence>
<evidence type="ECO:0000256" key="6">
    <source>
        <dbReference type="ARBA" id="ARBA00049075"/>
    </source>
</evidence>
<comment type="catalytic activity">
    <reaction evidence="5">
        <text>a 5'-end (N(2),N(7)-dimethyl 5'-triphosphoguanosine)-ribonucleoside in snRNA + S-adenosyl-L-methionine = a 5'-end (N(2),N(2),N(7)-trimethyl 5'-triphosphoguanosine)-ribonucleoside in snRNA + S-adenosyl-L-homocysteine + H(+)</text>
        <dbReference type="Rhea" id="RHEA:78479"/>
        <dbReference type="Rhea" id="RHEA-COMP:19087"/>
        <dbReference type="Rhea" id="RHEA-COMP:19089"/>
        <dbReference type="ChEBI" id="CHEBI:15378"/>
        <dbReference type="ChEBI" id="CHEBI:57856"/>
        <dbReference type="ChEBI" id="CHEBI:59789"/>
        <dbReference type="ChEBI" id="CHEBI:167623"/>
        <dbReference type="ChEBI" id="CHEBI:172880"/>
    </reaction>
    <physiologicalReaction direction="left-to-right" evidence="5">
        <dbReference type="Rhea" id="RHEA:78480"/>
    </physiologicalReaction>
</comment>
<comment type="similarity">
    <text evidence="2">Belongs to the methyltransferase superfamily. Trimethylguanosine synthase family.</text>
</comment>
<dbReference type="EMBL" id="KE145367">
    <property type="protein sequence ID" value="EPE29626.1"/>
    <property type="molecule type" value="Genomic_DNA"/>
</dbReference>
<evidence type="ECO:0000256" key="3">
    <source>
        <dbReference type="ARBA" id="ARBA00047418"/>
    </source>
</evidence>
<keyword evidence="10" id="KW-1185">Reference proteome</keyword>
<dbReference type="OMA" id="KALCIYY"/>
<dbReference type="GeneID" id="19459844"/>
<comment type="catalytic activity">
    <reaction evidence="4">
        <text>a 5'-end (N(7)-methyl 5'-triphosphoguanosine)-ribonucleoside in snoRNA + S-adenosyl-L-methionine = a 5'-end (N(2),N(7)-dimethyl 5'-triphosphoguanosine)-ribonucleoside in snoRNA + S-adenosyl-L-homocysteine + H(+)</text>
        <dbReference type="Rhea" id="RHEA:78475"/>
        <dbReference type="Rhea" id="RHEA-COMP:19086"/>
        <dbReference type="Rhea" id="RHEA-COMP:19088"/>
        <dbReference type="ChEBI" id="CHEBI:15378"/>
        <dbReference type="ChEBI" id="CHEBI:57856"/>
        <dbReference type="ChEBI" id="CHEBI:59789"/>
        <dbReference type="ChEBI" id="CHEBI:156461"/>
        <dbReference type="ChEBI" id="CHEBI:172880"/>
    </reaction>
    <physiologicalReaction direction="left-to-right" evidence="4">
        <dbReference type="Rhea" id="RHEA:78476"/>
    </physiologicalReaction>
</comment>
<evidence type="ECO:0000256" key="4">
    <source>
        <dbReference type="ARBA" id="ARBA00048740"/>
    </source>
</evidence>
<protein>
    <recommendedName>
        <fullName evidence="1">Trimethylguanosine synthase</fullName>
    </recommendedName>
    <alternativeName>
        <fullName evidence="7">Cap-specific guanine-N(2) methyltransferase</fullName>
    </alternativeName>
</protein>
<dbReference type="KEGG" id="glz:GLAREA_00786"/>
<accession>S3DC90</accession>
<evidence type="ECO:0000313" key="9">
    <source>
        <dbReference type="EMBL" id="EPE29626.1"/>
    </source>
</evidence>
<dbReference type="GO" id="GO:0005634">
    <property type="term" value="C:nucleus"/>
    <property type="evidence" value="ECO:0007669"/>
    <property type="project" value="TreeGrafter"/>
</dbReference>